<evidence type="ECO:0000313" key="1">
    <source>
        <dbReference type="EMBL" id="GIX70412.1"/>
    </source>
</evidence>
<proteinExistence type="predicted"/>
<protein>
    <recommendedName>
        <fullName evidence="3">Ycf15</fullName>
    </recommendedName>
</protein>
<organism evidence="1 2">
    <name type="scientific">Caerostris extrusa</name>
    <name type="common">Bark spider</name>
    <name type="synonym">Caerostris bankana</name>
    <dbReference type="NCBI Taxonomy" id="172846"/>
    <lineage>
        <taxon>Eukaryota</taxon>
        <taxon>Metazoa</taxon>
        <taxon>Ecdysozoa</taxon>
        <taxon>Arthropoda</taxon>
        <taxon>Chelicerata</taxon>
        <taxon>Arachnida</taxon>
        <taxon>Araneae</taxon>
        <taxon>Araneomorphae</taxon>
        <taxon>Entelegynae</taxon>
        <taxon>Araneoidea</taxon>
        <taxon>Araneidae</taxon>
        <taxon>Caerostris</taxon>
    </lineage>
</organism>
<dbReference type="AlphaFoldDB" id="A0AAV4ME09"/>
<reference evidence="1 2" key="1">
    <citation type="submission" date="2021-06" db="EMBL/GenBank/DDBJ databases">
        <title>Caerostris extrusa draft genome.</title>
        <authorList>
            <person name="Kono N."/>
            <person name="Arakawa K."/>
        </authorList>
    </citation>
    <scope>NUCLEOTIDE SEQUENCE [LARGE SCALE GENOMIC DNA]</scope>
</reference>
<sequence>MKQLHLNVCPKDILQSQNPPTNWKTSTDQDNSVTPTVTFQESIQNTLFFLKLGEVTDFPGGWLFRELVFFAKYLRPKPEEAN</sequence>
<dbReference type="Proteomes" id="UP001054945">
    <property type="component" value="Unassembled WGS sequence"/>
</dbReference>
<keyword evidence="2" id="KW-1185">Reference proteome</keyword>
<evidence type="ECO:0008006" key="3">
    <source>
        <dbReference type="Google" id="ProtNLM"/>
    </source>
</evidence>
<gene>
    <name evidence="1" type="ORF">CEXT_754731</name>
</gene>
<comment type="caution">
    <text evidence="1">The sequence shown here is derived from an EMBL/GenBank/DDBJ whole genome shotgun (WGS) entry which is preliminary data.</text>
</comment>
<name>A0AAV4ME09_CAEEX</name>
<dbReference type="EMBL" id="BPLR01019675">
    <property type="protein sequence ID" value="GIX70412.1"/>
    <property type="molecule type" value="Genomic_DNA"/>
</dbReference>
<accession>A0AAV4ME09</accession>
<evidence type="ECO:0000313" key="2">
    <source>
        <dbReference type="Proteomes" id="UP001054945"/>
    </source>
</evidence>